<keyword evidence="4" id="KW-0597">Phosphoprotein</keyword>
<dbReference type="InterPro" id="IPR003903">
    <property type="entry name" value="UIM_dom"/>
</dbReference>
<dbReference type="PANTHER" id="PTHR12276:SF115">
    <property type="entry name" value="FI19443P1"/>
    <property type="match status" value="1"/>
</dbReference>
<keyword evidence="10" id="KW-1185">Reference proteome</keyword>
<protein>
    <recommendedName>
        <fullName evidence="8">ENTH domain-containing protein</fullName>
    </recommendedName>
</protein>
<dbReference type="AlphaFoldDB" id="A0AAN9GLZ5"/>
<sequence>MPTMRRTLKNVVKNYSDAQVKVREATSNDPWGPSSTLMSEVADLTYNVVAFTEIMQMIWKRLNDDGKNWRHVYKSLVVLDYIIKTGSEKVAQQCKENFHAIKTLTSFQHIDIDNKDQGMNVREKAKQLVALLSDDERLKNERAKALKAKERFAQNAMGVGSAGTAPPGGSGRMRMSPTLQAGSAGSAGYSDPYGGSMTGYNDSSPGSGSGGTTSEMENARPVSAGEEELQLQLALAMSKEEHDEEVRKGKSDEMKLQMALEQSRKTVADEERNRKQVRRPPKGSLLDMNNTSMNASGGTTDPWGMPIASSQPPPKDPWGAPLPAPQQVSDAWGSQASASAARTTPTIAAAPSPQPLGVSADPWGLPAPSRATPPVSTPSSQPDPWSGSSAPHAGGGGASLDAFGAPAAVTTNGTNGTSTIDNEFDMLSSRSNKDSPTKSAGGQGMDEFDLLSGGGSGSGADAWNMGGMQQSLSDAASKKSPETFLGANANLVNLDQLVAKAPPKGNNPFAMTTPGASNPFQDGSGGRVGMGQMSATAPVAPGFSQPVQGGLLPNPMMPLNPGVAQPMQPQNNYNPFL</sequence>
<evidence type="ECO:0000256" key="3">
    <source>
        <dbReference type="ARBA" id="ARBA00022490"/>
    </source>
</evidence>
<dbReference type="PROSITE" id="PS50942">
    <property type="entry name" value="ENTH"/>
    <property type="match status" value="1"/>
</dbReference>
<evidence type="ECO:0000313" key="9">
    <source>
        <dbReference type="EMBL" id="KAK7113583.1"/>
    </source>
</evidence>
<evidence type="ECO:0000256" key="5">
    <source>
        <dbReference type="ARBA" id="ARBA00022737"/>
    </source>
</evidence>
<comment type="subcellular location">
    <subcellularLocation>
        <location evidence="1">Cytoplasm</location>
    </subcellularLocation>
</comment>
<evidence type="ECO:0000256" key="7">
    <source>
        <dbReference type="SAM" id="MobiDB-lite"/>
    </source>
</evidence>
<dbReference type="GO" id="GO:0005768">
    <property type="term" value="C:endosome"/>
    <property type="evidence" value="ECO:0007669"/>
    <property type="project" value="TreeGrafter"/>
</dbReference>
<organism evidence="9 10">
    <name type="scientific">Littorina saxatilis</name>
    <dbReference type="NCBI Taxonomy" id="31220"/>
    <lineage>
        <taxon>Eukaryota</taxon>
        <taxon>Metazoa</taxon>
        <taxon>Spiralia</taxon>
        <taxon>Lophotrochozoa</taxon>
        <taxon>Mollusca</taxon>
        <taxon>Gastropoda</taxon>
        <taxon>Caenogastropoda</taxon>
        <taxon>Littorinimorpha</taxon>
        <taxon>Littorinoidea</taxon>
        <taxon>Littorinidae</taxon>
        <taxon>Littorina</taxon>
    </lineage>
</organism>
<feature type="compositionally biased region" description="Basic and acidic residues" evidence="7">
    <location>
        <begin position="262"/>
        <end position="274"/>
    </location>
</feature>
<proteinExistence type="inferred from homology"/>
<accession>A0AAN9GLZ5</accession>
<feature type="compositionally biased region" description="Polar residues" evidence="7">
    <location>
        <begin position="326"/>
        <end position="335"/>
    </location>
</feature>
<dbReference type="EMBL" id="JBAMIC010000002">
    <property type="protein sequence ID" value="KAK7113583.1"/>
    <property type="molecule type" value="Genomic_DNA"/>
</dbReference>
<dbReference type="InterPro" id="IPR008942">
    <property type="entry name" value="ENTH_VHS"/>
</dbReference>
<dbReference type="GO" id="GO:0006897">
    <property type="term" value="P:endocytosis"/>
    <property type="evidence" value="ECO:0007669"/>
    <property type="project" value="TreeGrafter"/>
</dbReference>
<feature type="region of interest" description="Disordered" evidence="7">
    <location>
        <begin position="158"/>
        <end position="228"/>
    </location>
</feature>
<dbReference type="SMART" id="SM00273">
    <property type="entry name" value="ENTH"/>
    <property type="match status" value="1"/>
</dbReference>
<keyword evidence="3" id="KW-0963">Cytoplasm</keyword>
<dbReference type="SMART" id="SM00726">
    <property type="entry name" value="UIM"/>
    <property type="match status" value="2"/>
</dbReference>
<dbReference type="GO" id="GO:0030276">
    <property type="term" value="F:clathrin binding"/>
    <property type="evidence" value="ECO:0007669"/>
    <property type="project" value="TreeGrafter"/>
</dbReference>
<dbReference type="InterPro" id="IPR013809">
    <property type="entry name" value="ENTH"/>
</dbReference>
<comment type="similarity">
    <text evidence="2">Belongs to the epsin family.</text>
</comment>
<name>A0AAN9GLZ5_9CAEN</name>
<feature type="region of interest" description="Disordered" evidence="7">
    <location>
        <begin position="262"/>
        <end position="401"/>
    </location>
</feature>
<evidence type="ECO:0000256" key="4">
    <source>
        <dbReference type="ARBA" id="ARBA00022553"/>
    </source>
</evidence>
<dbReference type="SUPFAM" id="SSF48464">
    <property type="entry name" value="ENTH/VHS domain"/>
    <property type="match status" value="1"/>
</dbReference>
<dbReference type="PROSITE" id="PS50330">
    <property type="entry name" value="UIM"/>
    <property type="match status" value="1"/>
</dbReference>
<gene>
    <name evidence="9" type="ORF">V1264_012845</name>
</gene>
<reference evidence="9 10" key="1">
    <citation type="submission" date="2024-02" db="EMBL/GenBank/DDBJ databases">
        <title>Chromosome-scale genome assembly of the rough periwinkle Littorina saxatilis.</title>
        <authorList>
            <person name="De Jode A."/>
            <person name="Faria R."/>
            <person name="Formenti G."/>
            <person name="Sims Y."/>
            <person name="Smith T.P."/>
            <person name="Tracey A."/>
            <person name="Wood J.M.D."/>
            <person name="Zagrodzka Z.B."/>
            <person name="Johannesson K."/>
            <person name="Butlin R.K."/>
            <person name="Leder E.H."/>
        </authorList>
    </citation>
    <scope>NUCLEOTIDE SEQUENCE [LARGE SCALE GENOMIC DNA]</scope>
    <source>
        <strain evidence="9">Snail1</strain>
        <tissue evidence="9">Muscle</tissue>
    </source>
</reference>
<feature type="region of interest" description="Disordered" evidence="7">
    <location>
        <begin position="503"/>
        <end position="523"/>
    </location>
</feature>
<evidence type="ECO:0000256" key="2">
    <source>
        <dbReference type="ARBA" id="ARBA00010130"/>
    </source>
</evidence>
<feature type="compositionally biased region" description="Low complexity" evidence="7">
    <location>
        <begin position="336"/>
        <end position="351"/>
    </location>
</feature>
<feature type="compositionally biased region" description="Polar residues" evidence="7">
    <location>
        <begin position="287"/>
        <end position="299"/>
    </location>
</feature>
<feature type="region of interest" description="Disordered" evidence="7">
    <location>
        <begin position="426"/>
        <end position="456"/>
    </location>
</feature>
<dbReference type="Pfam" id="PF01417">
    <property type="entry name" value="ENTH"/>
    <property type="match status" value="1"/>
</dbReference>
<evidence type="ECO:0000259" key="8">
    <source>
        <dbReference type="PROSITE" id="PS50942"/>
    </source>
</evidence>
<evidence type="ECO:0000256" key="6">
    <source>
        <dbReference type="ARBA" id="ARBA00023121"/>
    </source>
</evidence>
<dbReference type="CDD" id="cd16990">
    <property type="entry name" value="ENTH_Epsin"/>
    <property type="match status" value="1"/>
</dbReference>
<dbReference type="Gene3D" id="1.25.40.90">
    <property type="match status" value="1"/>
</dbReference>
<evidence type="ECO:0000313" key="10">
    <source>
        <dbReference type="Proteomes" id="UP001374579"/>
    </source>
</evidence>
<evidence type="ECO:0000256" key="1">
    <source>
        <dbReference type="ARBA" id="ARBA00004496"/>
    </source>
</evidence>
<dbReference type="Proteomes" id="UP001374579">
    <property type="component" value="Unassembled WGS sequence"/>
</dbReference>
<dbReference type="GO" id="GO:0005543">
    <property type="term" value="F:phospholipid binding"/>
    <property type="evidence" value="ECO:0007669"/>
    <property type="project" value="TreeGrafter"/>
</dbReference>
<comment type="caution">
    <text evidence="9">The sequence shown here is derived from an EMBL/GenBank/DDBJ whole genome shotgun (WGS) entry which is preliminary data.</text>
</comment>
<dbReference type="PANTHER" id="PTHR12276">
    <property type="entry name" value="EPSIN/ENT-RELATED"/>
    <property type="match status" value="1"/>
</dbReference>
<dbReference type="GO" id="GO:0005886">
    <property type="term" value="C:plasma membrane"/>
    <property type="evidence" value="ECO:0007669"/>
    <property type="project" value="TreeGrafter"/>
</dbReference>
<keyword evidence="6" id="KW-0446">Lipid-binding</keyword>
<feature type="compositionally biased region" description="Pro residues" evidence="7">
    <location>
        <begin position="311"/>
        <end position="324"/>
    </location>
</feature>
<feature type="domain" description="ENTH" evidence="8">
    <location>
        <begin position="10"/>
        <end position="142"/>
    </location>
</feature>
<dbReference type="GO" id="GO:0030125">
    <property type="term" value="C:clathrin vesicle coat"/>
    <property type="evidence" value="ECO:0007669"/>
    <property type="project" value="TreeGrafter"/>
</dbReference>
<keyword evidence="5" id="KW-0677">Repeat</keyword>
<dbReference type="FunFam" id="1.25.40.90:FF:000002">
    <property type="entry name" value="epsin-2 isoform X1"/>
    <property type="match status" value="1"/>
</dbReference>